<dbReference type="STRING" id="521013.SAMN04488567_3281"/>
<dbReference type="AlphaFoldDB" id="A0A1G7HSN0"/>
<sequence>MSLNAEFRRRLIAREPLLGAFVKTPHPIVVEIMGRSGFDFLVLDAEHAPFDRAAIDTMMIAGRAAGCPLLVRVPSSSPDWLLGVLDAGAAGVMVPHVVSPGQAAELARAMRYGAGGRGFAGTTRAAEYAGRSMREHLAMAGDEVSLICQIEDAEGADRFDEIAAVEGVDALFVGRADLAVSCGRDDFFAPDIAARCAAILGASGAATGLYCAPGETLAPLREAGASLFVVGSDHTLMAGGAGQLRKAFEQL</sequence>
<evidence type="ECO:0000259" key="4">
    <source>
        <dbReference type="Pfam" id="PF03328"/>
    </source>
</evidence>
<reference evidence="6" key="1">
    <citation type="submission" date="2016-10" db="EMBL/GenBank/DDBJ databases">
        <authorList>
            <person name="Varghese N."/>
            <person name="Submissions S."/>
        </authorList>
    </citation>
    <scope>NUCLEOTIDE SEQUENCE [LARGE SCALE GENOMIC DNA]</scope>
    <source>
        <strain evidence="6">DSM 21424</strain>
    </source>
</reference>
<name>A0A1G7HSN0_9RHOB</name>
<protein>
    <submittedName>
        <fullName evidence="5">2-keto-3-deoxy-L-rhamnonate aldolase RhmA</fullName>
    </submittedName>
</protein>
<dbReference type="Gene3D" id="3.20.20.60">
    <property type="entry name" value="Phosphoenolpyruvate-binding domains"/>
    <property type="match status" value="1"/>
</dbReference>
<dbReference type="Pfam" id="PF03328">
    <property type="entry name" value="HpcH_HpaI"/>
    <property type="match status" value="1"/>
</dbReference>
<accession>A0A1G7HSN0</accession>
<proteinExistence type="inferred from homology"/>
<dbReference type="InterPro" id="IPR005000">
    <property type="entry name" value="Aldolase/citrate-lyase_domain"/>
</dbReference>
<evidence type="ECO:0000313" key="5">
    <source>
        <dbReference type="EMBL" id="SDF03497.1"/>
    </source>
</evidence>
<evidence type="ECO:0000256" key="2">
    <source>
        <dbReference type="ARBA" id="ARBA00022723"/>
    </source>
</evidence>
<dbReference type="PANTHER" id="PTHR30502:SF0">
    <property type="entry name" value="PHOSPHOENOLPYRUVATE CARBOXYLASE FAMILY PROTEIN"/>
    <property type="match status" value="1"/>
</dbReference>
<feature type="domain" description="HpcH/HpaI aldolase/citrate lyase" evidence="4">
    <location>
        <begin position="19"/>
        <end position="193"/>
    </location>
</feature>
<comment type="similarity">
    <text evidence="1">Belongs to the HpcH/HpaI aldolase family.</text>
</comment>
<dbReference type="Proteomes" id="UP000198922">
    <property type="component" value="Unassembled WGS sequence"/>
</dbReference>
<dbReference type="PANTHER" id="PTHR30502">
    <property type="entry name" value="2-KETO-3-DEOXY-L-RHAMNONATE ALDOLASE"/>
    <property type="match status" value="1"/>
</dbReference>
<dbReference type="InterPro" id="IPR050251">
    <property type="entry name" value="HpcH-HpaI_aldolase"/>
</dbReference>
<gene>
    <name evidence="5" type="ORF">SAMN04488567_3281</name>
</gene>
<evidence type="ECO:0000256" key="1">
    <source>
        <dbReference type="ARBA" id="ARBA00005568"/>
    </source>
</evidence>
<dbReference type="OrthoDB" id="9802624at2"/>
<dbReference type="GO" id="GO:0016832">
    <property type="term" value="F:aldehyde-lyase activity"/>
    <property type="evidence" value="ECO:0007669"/>
    <property type="project" value="TreeGrafter"/>
</dbReference>
<organism evidence="5 6">
    <name type="scientific">Limimaricola pyoseonensis</name>
    <dbReference type="NCBI Taxonomy" id="521013"/>
    <lineage>
        <taxon>Bacteria</taxon>
        <taxon>Pseudomonadati</taxon>
        <taxon>Pseudomonadota</taxon>
        <taxon>Alphaproteobacteria</taxon>
        <taxon>Rhodobacterales</taxon>
        <taxon>Paracoccaceae</taxon>
        <taxon>Limimaricola</taxon>
    </lineage>
</organism>
<keyword evidence="3" id="KW-0456">Lyase</keyword>
<dbReference type="GO" id="GO:0005737">
    <property type="term" value="C:cytoplasm"/>
    <property type="evidence" value="ECO:0007669"/>
    <property type="project" value="TreeGrafter"/>
</dbReference>
<dbReference type="EMBL" id="FNAT01000006">
    <property type="protein sequence ID" value="SDF03497.1"/>
    <property type="molecule type" value="Genomic_DNA"/>
</dbReference>
<evidence type="ECO:0000313" key="6">
    <source>
        <dbReference type="Proteomes" id="UP000198922"/>
    </source>
</evidence>
<dbReference type="InterPro" id="IPR015813">
    <property type="entry name" value="Pyrv/PenolPyrv_kinase-like_dom"/>
</dbReference>
<keyword evidence="6" id="KW-1185">Reference proteome</keyword>
<dbReference type="InterPro" id="IPR040442">
    <property type="entry name" value="Pyrv_kinase-like_dom_sf"/>
</dbReference>
<dbReference type="SUPFAM" id="SSF51621">
    <property type="entry name" value="Phosphoenolpyruvate/pyruvate domain"/>
    <property type="match status" value="1"/>
</dbReference>
<dbReference type="RefSeq" id="WP_090113748.1">
    <property type="nucleotide sequence ID" value="NZ_FNAT01000006.1"/>
</dbReference>
<keyword evidence="2" id="KW-0479">Metal-binding</keyword>
<evidence type="ECO:0000256" key="3">
    <source>
        <dbReference type="ARBA" id="ARBA00023239"/>
    </source>
</evidence>
<dbReference type="GO" id="GO:0046872">
    <property type="term" value="F:metal ion binding"/>
    <property type="evidence" value="ECO:0007669"/>
    <property type="project" value="UniProtKB-KW"/>
</dbReference>